<dbReference type="STRING" id="930131.SAMN05216389_12115"/>
<evidence type="ECO:0000313" key="5">
    <source>
        <dbReference type="EMBL" id="SET69301.1"/>
    </source>
</evidence>
<dbReference type="NCBIfam" id="NF033679">
    <property type="entry name" value="DNRLRE_dom"/>
    <property type="match status" value="1"/>
</dbReference>
<keyword evidence="2" id="KW-0964">Secreted</keyword>
<dbReference type="InterPro" id="IPR003961">
    <property type="entry name" value="FN3_dom"/>
</dbReference>
<evidence type="ECO:0000259" key="4">
    <source>
        <dbReference type="Pfam" id="PF24517"/>
    </source>
</evidence>
<feature type="domain" description="Carbohydrate-binding module family 96" evidence="4">
    <location>
        <begin position="260"/>
        <end position="413"/>
    </location>
</feature>
<dbReference type="AlphaFoldDB" id="A0A1I0GE15"/>
<dbReference type="InterPro" id="IPR036116">
    <property type="entry name" value="FN3_sf"/>
</dbReference>
<dbReference type="RefSeq" id="WP_090872042.1">
    <property type="nucleotide sequence ID" value="NZ_FOHE01000021.1"/>
</dbReference>
<keyword evidence="6" id="KW-1185">Reference proteome</keyword>
<dbReference type="InterPro" id="IPR013783">
    <property type="entry name" value="Ig-like_fold"/>
</dbReference>
<dbReference type="CDD" id="cd00063">
    <property type="entry name" value="FN3"/>
    <property type="match status" value="1"/>
</dbReference>
<sequence length="937" mass="104651">MPTQSFKVGEMRNKRTHNSKTWINFDGSYTTEIHQGQIHYDDEHGNLHNINTDLYDEADFDVIDEPVALEGCERFKQAKVESKQAKDKRVLNRNNHNFQALRVPFDAHIPRNFQRGYTIGKGVDKLTFKPVKASPSMGQVESVDRSIITYQDVWNDTDVELKIQPNGIKETILLKTDRAPFSFAFEVKGKDIADDFTAGSLKLIPAWLRDANGTERDVEMVVNRHNDNKVYVELSADVSDLVYPIEIDPTVTIQPGASTGKDSYIRTSSPDASYNNSDELFVGQNDGFRFLIQFDLSTIAKGSFINNAILSLGGRGGIGSGYIKAKPYVVTEAWSEGVTWNNQPQHTDVGINEIRFYTGHAIQVDITNIAQNWFTNENNGLMFKQTDTTTVSASFHSSNSVNESNRPKLEITYNVPPSKPNLLIPNGGETWNSLHTITWDSSNDGSDSNSTPTGDLQYNIQLSTDNGENWHDVVGLTSSGVTSYEYDFINESETSIAKIRIRAYDGYSYGEWDESDGVFTIEHNFAPTIPTDLIPSGGSPQNREELVRLEWKHNDSNDDPQAEFDLQWRLQGNTTWNTVNQVTINEYYELSNLPHGTIEWRVRTYDQEGLASPYSDTAVFFAGDKPSAPTITSHNNGEVISTANPTIQWSSSGQVGYTLRVLESGVEVYSYFGTTNKAHTIQYDLENQMKYVVELTITNSDGLESDADTATLDISYTPPAEPILATSTEDAAIVIHIDNPTPVDTEPTVKYNNLYKRIDGEFVRIATNIEPNGQYTDYAVASGEQQEYFVRSHGDNNTYSDSGSILELLILNVAIIASAKNPSNFVNIEYGSGAVGPDVNANLQLERTLLNFAGRAKSVAEFGGNITESLPTTFIVKSREELGKLRNLVRNMETLLYRDYRGRKVYVTVGGLEELDISNGMYEVSAIFDEVDYKEEV</sequence>
<dbReference type="OrthoDB" id="1947745at2"/>
<evidence type="ECO:0000256" key="1">
    <source>
        <dbReference type="ARBA" id="ARBA00004613"/>
    </source>
</evidence>
<evidence type="ECO:0000256" key="2">
    <source>
        <dbReference type="ARBA" id="ARBA00022525"/>
    </source>
</evidence>
<dbReference type="Proteomes" id="UP000198618">
    <property type="component" value="Unassembled WGS sequence"/>
</dbReference>
<organism evidence="5 6">
    <name type="scientific">Oceanobacillus limi</name>
    <dbReference type="NCBI Taxonomy" id="930131"/>
    <lineage>
        <taxon>Bacteria</taxon>
        <taxon>Bacillati</taxon>
        <taxon>Bacillota</taxon>
        <taxon>Bacilli</taxon>
        <taxon>Bacillales</taxon>
        <taxon>Bacillaceae</taxon>
        <taxon>Oceanobacillus</taxon>
    </lineage>
</organism>
<evidence type="ECO:0000256" key="3">
    <source>
        <dbReference type="ARBA" id="ARBA00022729"/>
    </source>
</evidence>
<dbReference type="Pfam" id="PF24517">
    <property type="entry name" value="CBM96"/>
    <property type="match status" value="1"/>
</dbReference>
<dbReference type="Gene3D" id="2.60.40.10">
    <property type="entry name" value="Immunoglobulins"/>
    <property type="match status" value="1"/>
</dbReference>
<protein>
    <recommendedName>
        <fullName evidence="4">Carbohydrate-binding module family 96 domain-containing protein</fullName>
    </recommendedName>
</protein>
<gene>
    <name evidence="5" type="ORF">SAMN05216389_12115</name>
</gene>
<proteinExistence type="predicted"/>
<name>A0A1I0GE15_9BACI</name>
<dbReference type="GO" id="GO:0005576">
    <property type="term" value="C:extracellular region"/>
    <property type="evidence" value="ECO:0007669"/>
    <property type="project" value="UniProtKB-SubCell"/>
</dbReference>
<dbReference type="EMBL" id="FOHE01000021">
    <property type="protein sequence ID" value="SET69301.1"/>
    <property type="molecule type" value="Genomic_DNA"/>
</dbReference>
<reference evidence="5 6" key="1">
    <citation type="submission" date="2016-10" db="EMBL/GenBank/DDBJ databases">
        <authorList>
            <person name="de Groot N.N."/>
        </authorList>
    </citation>
    <scope>NUCLEOTIDE SEQUENCE [LARGE SCALE GENOMIC DNA]</scope>
    <source>
        <strain evidence="5 6">IBRC-M 10780</strain>
    </source>
</reference>
<dbReference type="SUPFAM" id="SSF49265">
    <property type="entry name" value="Fibronectin type III"/>
    <property type="match status" value="2"/>
</dbReference>
<keyword evidence="3" id="KW-0732">Signal</keyword>
<evidence type="ECO:0000313" key="6">
    <source>
        <dbReference type="Proteomes" id="UP000198618"/>
    </source>
</evidence>
<comment type="subcellular location">
    <subcellularLocation>
        <location evidence="1">Secreted</location>
    </subcellularLocation>
</comment>
<dbReference type="InterPro" id="IPR055372">
    <property type="entry name" value="CBM96"/>
</dbReference>
<accession>A0A1I0GE15</accession>